<evidence type="ECO:0000256" key="1">
    <source>
        <dbReference type="ARBA" id="ARBA00001933"/>
    </source>
</evidence>
<keyword evidence="5" id="KW-0479">Metal-binding</keyword>
<dbReference type="Pfam" id="PF00266">
    <property type="entry name" value="Aminotran_5"/>
    <property type="match status" value="1"/>
</dbReference>
<dbReference type="NCBIfam" id="NF010611">
    <property type="entry name" value="PRK14012.1"/>
    <property type="match status" value="1"/>
</dbReference>
<dbReference type="EC" id="2.8.1.7" evidence="3"/>
<comment type="function">
    <text evidence="9">Catalyzes the removal of elemental sulfur from cysteine to produce alanine. It supplies the inorganic sulfur for iron-sulfur (Fe-S) clusters. Plays a role in both tRNA-processing and mitochondrial metabolism. Involved in the 2-thio-modification of both 5-carboxymethylaminomethyl-2-thiouridine in mitochondrial tRNAs and 5-methoxycarbonylmethyl-2-thiouridine (mcm5s2U) in cytoplasmic tRNAs.</text>
</comment>
<dbReference type="GO" id="GO:0030170">
    <property type="term" value="F:pyridoxal phosphate binding"/>
    <property type="evidence" value="ECO:0007669"/>
    <property type="project" value="InterPro"/>
</dbReference>
<dbReference type="PROSITE" id="PS00595">
    <property type="entry name" value="AA_TRANSFER_CLASS_5"/>
    <property type="match status" value="1"/>
</dbReference>
<evidence type="ECO:0000256" key="8">
    <source>
        <dbReference type="ARBA" id="ARBA00023014"/>
    </source>
</evidence>
<dbReference type="InterPro" id="IPR015422">
    <property type="entry name" value="PyrdxlP-dep_Trfase_small"/>
</dbReference>
<organism evidence="13 14">
    <name type="scientific">Hericium alpestre</name>
    <dbReference type="NCBI Taxonomy" id="135208"/>
    <lineage>
        <taxon>Eukaryota</taxon>
        <taxon>Fungi</taxon>
        <taxon>Dikarya</taxon>
        <taxon>Basidiomycota</taxon>
        <taxon>Agaricomycotina</taxon>
        <taxon>Agaricomycetes</taxon>
        <taxon>Russulales</taxon>
        <taxon>Hericiaceae</taxon>
        <taxon>Hericium</taxon>
    </lineage>
</organism>
<proteinExistence type="inferred from homology"/>
<dbReference type="PANTHER" id="PTHR11601:SF34">
    <property type="entry name" value="CYSTEINE DESULFURASE"/>
    <property type="match status" value="1"/>
</dbReference>
<dbReference type="GO" id="GO:0002098">
    <property type="term" value="P:tRNA wobble uridine modification"/>
    <property type="evidence" value="ECO:0007669"/>
    <property type="project" value="UniProtKB-ARBA"/>
</dbReference>
<evidence type="ECO:0000313" key="13">
    <source>
        <dbReference type="EMBL" id="TFY78673.1"/>
    </source>
</evidence>
<dbReference type="STRING" id="135208.A0A4Y9ZXC4"/>
<dbReference type="PIRSF" id="PIRSF005572">
    <property type="entry name" value="NifS"/>
    <property type="match status" value="1"/>
</dbReference>
<dbReference type="OrthoDB" id="10250117at2759"/>
<evidence type="ECO:0000256" key="7">
    <source>
        <dbReference type="ARBA" id="ARBA00023004"/>
    </source>
</evidence>
<protein>
    <recommendedName>
        <fullName evidence="3">cysteine desulfurase</fullName>
        <ecNumber evidence="3">2.8.1.7</ecNumber>
    </recommendedName>
</protein>
<dbReference type="GO" id="GO:0005739">
    <property type="term" value="C:mitochondrion"/>
    <property type="evidence" value="ECO:0007669"/>
    <property type="project" value="TreeGrafter"/>
</dbReference>
<keyword evidence="7" id="KW-0408">Iron</keyword>
<dbReference type="InterPro" id="IPR020578">
    <property type="entry name" value="Aminotrans_V_PyrdxlP_BS"/>
</dbReference>
<evidence type="ECO:0000256" key="5">
    <source>
        <dbReference type="ARBA" id="ARBA00022723"/>
    </source>
</evidence>
<dbReference type="SUPFAM" id="SSF53383">
    <property type="entry name" value="PLP-dependent transferases"/>
    <property type="match status" value="1"/>
</dbReference>
<keyword evidence="6" id="KW-0663">Pyridoxal phosphate</keyword>
<dbReference type="InterPro" id="IPR000192">
    <property type="entry name" value="Aminotrans_V_dom"/>
</dbReference>
<dbReference type="InterPro" id="IPR016454">
    <property type="entry name" value="Cysteine_dSase"/>
</dbReference>
<dbReference type="EMBL" id="SFCI01000636">
    <property type="protein sequence ID" value="TFY78673.1"/>
    <property type="molecule type" value="Genomic_DNA"/>
</dbReference>
<dbReference type="PANTHER" id="PTHR11601">
    <property type="entry name" value="CYSTEINE DESULFURYLASE FAMILY MEMBER"/>
    <property type="match status" value="1"/>
</dbReference>
<comment type="caution">
    <text evidence="13">The sequence shown here is derived from an EMBL/GenBank/DDBJ whole genome shotgun (WGS) entry which is preliminary data.</text>
</comment>
<dbReference type="AlphaFoldDB" id="A0A4Y9ZXC4"/>
<evidence type="ECO:0000259" key="12">
    <source>
        <dbReference type="Pfam" id="PF00266"/>
    </source>
</evidence>
<dbReference type="Gene3D" id="3.40.640.10">
    <property type="entry name" value="Type I PLP-dependent aspartate aminotransferase-like (Major domain)"/>
    <property type="match status" value="1"/>
</dbReference>
<feature type="domain" description="Aminotransferase class V" evidence="12">
    <location>
        <begin position="23"/>
        <end position="360"/>
    </location>
</feature>
<comment type="catalytic activity">
    <reaction evidence="10">
        <text>(sulfur carrier)-H + L-cysteine = (sulfur carrier)-SH + L-alanine</text>
        <dbReference type="Rhea" id="RHEA:43892"/>
        <dbReference type="Rhea" id="RHEA-COMP:14737"/>
        <dbReference type="Rhea" id="RHEA-COMP:14739"/>
        <dbReference type="ChEBI" id="CHEBI:29917"/>
        <dbReference type="ChEBI" id="CHEBI:35235"/>
        <dbReference type="ChEBI" id="CHEBI:57972"/>
        <dbReference type="ChEBI" id="CHEBI:64428"/>
        <dbReference type="EC" id="2.8.1.7"/>
    </reaction>
</comment>
<dbReference type="GO" id="GO:0044571">
    <property type="term" value="P:[2Fe-2S] cluster assembly"/>
    <property type="evidence" value="ECO:0007669"/>
    <property type="project" value="InterPro"/>
</dbReference>
<keyword evidence="14" id="KW-1185">Reference proteome</keyword>
<dbReference type="GO" id="GO:0046872">
    <property type="term" value="F:metal ion binding"/>
    <property type="evidence" value="ECO:0007669"/>
    <property type="project" value="UniProtKB-KW"/>
</dbReference>
<dbReference type="GO" id="GO:0005634">
    <property type="term" value="C:nucleus"/>
    <property type="evidence" value="ECO:0007669"/>
    <property type="project" value="TreeGrafter"/>
</dbReference>
<comment type="similarity">
    <text evidence="2">Belongs to the class-V pyridoxal-phosphate-dependent aminotransferase family. NifS/IscS subfamily.</text>
</comment>
<accession>A0A4Y9ZXC4</accession>
<dbReference type="HAMAP" id="MF_00331">
    <property type="entry name" value="Cys_desulf_IscS"/>
    <property type="match status" value="1"/>
</dbReference>
<keyword evidence="4" id="KW-0808">Transferase</keyword>
<comment type="cofactor">
    <cofactor evidence="1 11">
        <name>pyridoxal 5'-phosphate</name>
        <dbReference type="ChEBI" id="CHEBI:597326"/>
    </cofactor>
</comment>
<reference evidence="13 14" key="1">
    <citation type="submission" date="2019-02" db="EMBL/GenBank/DDBJ databases">
        <title>Genome sequencing of the rare red list fungi Hericium alpestre (H. flagellum).</title>
        <authorList>
            <person name="Buettner E."/>
            <person name="Kellner H."/>
        </authorList>
    </citation>
    <scope>NUCLEOTIDE SEQUENCE [LARGE SCALE GENOMIC DNA]</scope>
    <source>
        <strain evidence="13 14">DSM 108284</strain>
    </source>
</reference>
<evidence type="ECO:0000256" key="4">
    <source>
        <dbReference type="ARBA" id="ARBA00022679"/>
    </source>
</evidence>
<evidence type="ECO:0000256" key="3">
    <source>
        <dbReference type="ARBA" id="ARBA00012239"/>
    </source>
</evidence>
<dbReference type="GO" id="GO:1990221">
    <property type="term" value="C:L-cysteine desulfurase complex"/>
    <property type="evidence" value="ECO:0007669"/>
    <property type="project" value="UniProtKB-ARBA"/>
</dbReference>
<dbReference type="InterPro" id="IPR010240">
    <property type="entry name" value="Cys_deSase_IscS"/>
</dbReference>
<evidence type="ECO:0000256" key="9">
    <source>
        <dbReference type="ARBA" id="ARBA00045623"/>
    </source>
</evidence>
<evidence type="ECO:0000256" key="11">
    <source>
        <dbReference type="RuleBase" id="RU004504"/>
    </source>
</evidence>
<evidence type="ECO:0000256" key="2">
    <source>
        <dbReference type="ARBA" id="ARBA00006490"/>
    </source>
</evidence>
<keyword evidence="8" id="KW-0411">Iron-sulfur</keyword>
<sequence>MPRREDGLKDKARPIYLDMQATTPYGNPHSRTHAYGWEAEKAVEDARKHIADLIGADPKDIIFTSGATETNNMSIKGVARFHKDKKHHIITTQTEHKCVLDSCRKLQEEGFDVTYLPVQRNGVIDLEELEKAIRPDTALISIMTVNNETGVIQPVKEIGQIARKHRGVYFHTDAAQAVGKIPIDVNEMNVDLMSISGHKIYGPKGIGAAYVRRRPRVRLEPIMSGGGQERGLRSGTLPAALAVGMGEAARLAKQEMARDSKRITELSNRLINKINASVEHVVRNGDPTGYPGCVNLSFAYVEGESLLMALKDVALSSGSACTSASLEPSYVLRALGAAEDMAHSSLRFGIGRFTTEAEIDFVVEKIIATVQKLRDMSPLWEMVQEGIDITTIDWSQH</sequence>
<dbReference type="Gene3D" id="3.90.1150.10">
    <property type="entry name" value="Aspartate Aminotransferase, domain 1"/>
    <property type="match status" value="1"/>
</dbReference>
<dbReference type="FunFam" id="3.90.1150.10:FF:000002">
    <property type="entry name" value="Cysteine desulfurase IscS"/>
    <property type="match status" value="1"/>
</dbReference>
<evidence type="ECO:0000256" key="6">
    <source>
        <dbReference type="ARBA" id="ARBA00022898"/>
    </source>
</evidence>
<dbReference type="GO" id="GO:0034227">
    <property type="term" value="P:tRNA thio-modification"/>
    <property type="evidence" value="ECO:0007669"/>
    <property type="project" value="UniProtKB-ARBA"/>
</dbReference>
<dbReference type="GO" id="GO:0051536">
    <property type="term" value="F:iron-sulfur cluster binding"/>
    <property type="evidence" value="ECO:0007669"/>
    <property type="project" value="UniProtKB-KW"/>
</dbReference>
<gene>
    <name evidence="13" type="ORF">EWM64_g5339</name>
</gene>
<name>A0A4Y9ZXC4_9AGAM</name>
<dbReference type="InterPro" id="IPR015421">
    <property type="entry name" value="PyrdxlP-dep_Trfase_major"/>
</dbReference>
<dbReference type="InterPro" id="IPR015424">
    <property type="entry name" value="PyrdxlP-dep_Trfase"/>
</dbReference>
<evidence type="ECO:0000256" key="10">
    <source>
        <dbReference type="ARBA" id="ARBA00050776"/>
    </source>
</evidence>
<evidence type="ECO:0000313" key="14">
    <source>
        <dbReference type="Proteomes" id="UP000298061"/>
    </source>
</evidence>
<dbReference type="GO" id="GO:0031071">
    <property type="term" value="F:cysteine desulfurase activity"/>
    <property type="evidence" value="ECO:0007669"/>
    <property type="project" value="UniProtKB-EC"/>
</dbReference>
<dbReference type="Proteomes" id="UP000298061">
    <property type="component" value="Unassembled WGS sequence"/>
</dbReference>
<dbReference type="FunFam" id="3.40.640.10:FF:000003">
    <property type="entry name" value="Cysteine desulfurase IscS"/>
    <property type="match status" value="1"/>
</dbReference>